<dbReference type="PANTHER" id="PTHR39082">
    <property type="entry name" value="PHOSPHOLIPASE C-BETA-2-RELATED"/>
    <property type="match status" value="1"/>
</dbReference>
<feature type="coiled-coil region" evidence="1">
    <location>
        <begin position="51"/>
        <end position="165"/>
    </location>
</feature>
<dbReference type="InterPro" id="IPR003743">
    <property type="entry name" value="Zf-RING_7"/>
</dbReference>
<feature type="domain" description="C4-type zinc ribbon" evidence="2">
    <location>
        <begin position="203"/>
        <end position="237"/>
    </location>
</feature>
<dbReference type="AlphaFoldDB" id="A0A379JFU3"/>
<keyword evidence="1" id="KW-0175">Coiled coil</keyword>
<evidence type="ECO:0000256" key="1">
    <source>
        <dbReference type="SAM" id="Coils"/>
    </source>
</evidence>
<dbReference type="RefSeq" id="WP_039811805.1">
    <property type="nucleotide sequence ID" value="NZ_UGRY01000003.1"/>
</dbReference>
<dbReference type="OrthoDB" id="9784388at2"/>
<organism evidence="4 5">
    <name type="scientific">Nocardia otitidiscaviarum</name>
    <dbReference type="NCBI Taxonomy" id="1823"/>
    <lineage>
        <taxon>Bacteria</taxon>
        <taxon>Bacillati</taxon>
        <taxon>Actinomycetota</taxon>
        <taxon>Actinomycetes</taxon>
        <taxon>Mycobacteriales</taxon>
        <taxon>Nocardiaceae</taxon>
        <taxon>Nocardia</taxon>
    </lineage>
</organism>
<dbReference type="Pfam" id="PF24481">
    <property type="entry name" value="CT398_CC"/>
    <property type="match status" value="1"/>
</dbReference>
<keyword evidence="5" id="KW-1185">Reference proteome</keyword>
<dbReference type="STRING" id="1406858.GCA_000710895_00434"/>
<feature type="domain" description="CT398-like coiled coil hairpin" evidence="3">
    <location>
        <begin position="14"/>
        <end position="193"/>
    </location>
</feature>
<dbReference type="Proteomes" id="UP000255467">
    <property type="component" value="Unassembled WGS sequence"/>
</dbReference>
<name>A0A379JFU3_9NOCA</name>
<evidence type="ECO:0000313" key="4">
    <source>
        <dbReference type="EMBL" id="SUD47509.1"/>
    </source>
</evidence>
<reference evidence="4 5" key="1">
    <citation type="submission" date="2018-06" db="EMBL/GenBank/DDBJ databases">
        <authorList>
            <consortium name="Pathogen Informatics"/>
            <person name="Doyle S."/>
        </authorList>
    </citation>
    <scope>NUCLEOTIDE SEQUENCE [LARGE SCALE GENOMIC DNA]</scope>
    <source>
        <strain evidence="4 5">NCTC1934</strain>
    </source>
</reference>
<evidence type="ECO:0000259" key="2">
    <source>
        <dbReference type="Pfam" id="PF02591"/>
    </source>
</evidence>
<dbReference type="EMBL" id="UGRY01000003">
    <property type="protein sequence ID" value="SUD47509.1"/>
    <property type="molecule type" value="Genomic_DNA"/>
</dbReference>
<evidence type="ECO:0000259" key="3">
    <source>
        <dbReference type="Pfam" id="PF24481"/>
    </source>
</evidence>
<protein>
    <submittedName>
        <fullName evidence="4">Zinc ribbon domain</fullName>
    </submittedName>
</protein>
<accession>A0A379JFU3</accession>
<dbReference type="InterPro" id="IPR052376">
    <property type="entry name" value="Oxidative_Scav/Glycosyltrans"/>
</dbReference>
<dbReference type="InterPro" id="IPR056003">
    <property type="entry name" value="CT398_CC_hairpin"/>
</dbReference>
<proteinExistence type="predicted"/>
<gene>
    <name evidence="4" type="ORF">NCTC1934_04823</name>
</gene>
<evidence type="ECO:0000313" key="5">
    <source>
        <dbReference type="Proteomes" id="UP000255467"/>
    </source>
</evidence>
<sequence>MNVEPSIQAKLLDLAAVDAELTRIEHRRKVLPEEQEVRQLESERTARKDAAVKVEILIDDLDRDIRKLEGEIDAVRKREERDRGMLTAGSVGAKQLSELQHELTSLERRRTVLEDDLIEVMERREAAAADHDHAGANLDHAEQLLAEAQRKRDEALRDLEAAAQRCASDRAALAGRFPAELTAIYDKQRAGYGVGAALLQARRCGACRIELDRGEIARIVKTAPEVVVRCSECGAILVRTKQSGL</sequence>
<dbReference type="Pfam" id="PF02591">
    <property type="entry name" value="Zn_ribbon_9"/>
    <property type="match status" value="1"/>
</dbReference>
<dbReference type="PANTHER" id="PTHR39082:SF1">
    <property type="entry name" value="SCAVENGER RECEPTOR CLASS A MEMBER 3"/>
    <property type="match status" value="1"/>
</dbReference>
<dbReference type="Gene3D" id="1.10.287.1490">
    <property type="match status" value="1"/>
</dbReference>